<evidence type="ECO:0000256" key="1">
    <source>
        <dbReference type="ARBA" id="ARBA00004141"/>
    </source>
</evidence>
<evidence type="ECO:0000256" key="6">
    <source>
        <dbReference type="SAM" id="Phobius"/>
    </source>
</evidence>
<accession>A0A7S0HD18</accession>
<keyword evidence="4 6" id="KW-1133">Transmembrane helix</keyword>
<reference evidence="8" key="1">
    <citation type="submission" date="2021-01" db="EMBL/GenBank/DDBJ databases">
        <authorList>
            <person name="Corre E."/>
            <person name="Pelletier E."/>
            <person name="Niang G."/>
            <person name="Scheremetjew M."/>
            <person name="Finn R."/>
            <person name="Kale V."/>
            <person name="Holt S."/>
            <person name="Cochrane G."/>
            <person name="Meng A."/>
            <person name="Brown T."/>
            <person name="Cohen L."/>
        </authorList>
    </citation>
    <scope>NUCLEOTIDE SEQUENCE</scope>
    <source>
        <strain evidence="8">CCMP325</strain>
    </source>
</reference>
<evidence type="ECO:0000256" key="5">
    <source>
        <dbReference type="ARBA" id="ARBA00023136"/>
    </source>
</evidence>
<feature type="transmembrane region" description="Helical" evidence="6">
    <location>
        <begin position="15"/>
        <end position="33"/>
    </location>
</feature>
<dbReference type="UniPathway" id="UPA00199"/>
<protein>
    <recommendedName>
        <fullName evidence="7">Lipid desaturase domain-containing protein</fullName>
    </recommendedName>
</protein>
<dbReference type="InterPro" id="IPR052864">
    <property type="entry name" value="Chloroplast_FAD_CarF"/>
</dbReference>
<sequence>MVEGDILVSTNKQRAIVGVSYFLLASLAAKGVWMLPDLSVPSVVASLAAVFLGYEFADFGSGVYHWAMDNYGSKNTPIFGTQIEAFQGHHELPWTITYRQVCNNIYKICQATSPFCLADK</sequence>
<evidence type="ECO:0000256" key="3">
    <source>
        <dbReference type="ARBA" id="ARBA00022692"/>
    </source>
</evidence>
<proteinExistence type="inferred from homology"/>
<feature type="domain" description="Lipid desaturase" evidence="7">
    <location>
        <begin position="56"/>
        <end position="113"/>
    </location>
</feature>
<feature type="transmembrane region" description="Helical" evidence="6">
    <location>
        <begin position="39"/>
        <end position="57"/>
    </location>
</feature>
<evidence type="ECO:0000259" key="7">
    <source>
        <dbReference type="Pfam" id="PF10520"/>
    </source>
</evidence>
<keyword evidence="3 6" id="KW-0812">Transmembrane</keyword>
<dbReference type="GO" id="GO:0006631">
    <property type="term" value="P:fatty acid metabolic process"/>
    <property type="evidence" value="ECO:0007669"/>
    <property type="project" value="UniProtKB-UniPathway"/>
</dbReference>
<dbReference type="EMBL" id="HBEO01011840">
    <property type="protein sequence ID" value="CAD8479739.1"/>
    <property type="molecule type" value="Transcribed_RNA"/>
</dbReference>
<dbReference type="PANTHER" id="PTHR48140">
    <property type="entry name" value="FATTY ACID DESATURASE 4, CHLOROPLASTIC-RELATED"/>
    <property type="match status" value="1"/>
</dbReference>
<evidence type="ECO:0000256" key="2">
    <source>
        <dbReference type="ARBA" id="ARBA00007620"/>
    </source>
</evidence>
<comment type="similarity">
    <text evidence="2">Belongs to the fatty acid desaturase CarF family.</text>
</comment>
<organism evidence="8">
    <name type="scientific">Hanusia phi</name>
    <dbReference type="NCBI Taxonomy" id="3032"/>
    <lineage>
        <taxon>Eukaryota</taxon>
        <taxon>Cryptophyceae</taxon>
        <taxon>Pyrenomonadales</taxon>
        <taxon>Geminigeraceae</taxon>
        <taxon>Hanusia</taxon>
    </lineage>
</organism>
<dbReference type="PANTHER" id="PTHR48140:SF1">
    <property type="entry name" value="FATTY ACID DESATURASE 4, CHLOROPLASTIC-RELATED"/>
    <property type="match status" value="1"/>
</dbReference>
<dbReference type="GO" id="GO:0016020">
    <property type="term" value="C:membrane"/>
    <property type="evidence" value="ECO:0007669"/>
    <property type="project" value="UniProtKB-SubCell"/>
</dbReference>
<name>A0A7S0HD18_9CRYP</name>
<evidence type="ECO:0000256" key="4">
    <source>
        <dbReference type="ARBA" id="ARBA00022989"/>
    </source>
</evidence>
<keyword evidence="5 6" id="KW-0472">Membrane</keyword>
<dbReference type="Pfam" id="PF10520">
    <property type="entry name" value="Lipid_desat"/>
    <property type="match status" value="1"/>
</dbReference>
<evidence type="ECO:0000313" key="8">
    <source>
        <dbReference type="EMBL" id="CAD8479739.1"/>
    </source>
</evidence>
<dbReference type="AlphaFoldDB" id="A0A7S0HD18"/>
<comment type="subcellular location">
    <subcellularLocation>
        <location evidence="1">Membrane</location>
        <topology evidence="1">Multi-pass membrane protein</topology>
    </subcellularLocation>
</comment>
<gene>
    <name evidence="8" type="ORF">HPHI1048_LOCUS8110</name>
</gene>
<dbReference type="InterPro" id="IPR019547">
    <property type="entry name" value="Lipid_desat"/>
</dbReference>